<evidence type="ECO:0000259" key="2">
    <source>
        <dbReference type="Pfam" id="PF20720"/>
    </source>
</evidence>
<keyword evidence="3" id="KW-0378">Hydrolase</keyword>
<dbReference type="RefSeq" id="WP_274925407.1">
    <property type="nucleotide sequence ID" value="NZ_JAKELO010000002.1"/>
</dbReference>
<dbReference type="GO" id="GO:0016787">
    <property type="term" value="F:hydrolase activity"/>
    <property type="evidence" value="ECO:0007669"/>
    <property type="project" value="UniProtKB-KW"/>
</dbReference>
<dbReference type="Pfam" id="PF20720">
    <property type="entry name" value="nSTAND3"/>
    <property type="match status" value="1"/>
</dbReference>
<evidence type="ECO:0000313" key="4">
    <source>
        <dbReference type="Proteomes" id="UP001143747"/>
    </source>
</evidence>
<name>A0A9Q4KR40_9EURY</name>
<dbReference type="InterPro" id="IPR049050">
    <property type="entry name" value="nSTAND3"/>
</dbReference>
<dbReference type="AlphaFoldDB" id="A0A9Q4KR40"/>
<dbReference type="GO" id="GO:0004519">
    <property type="term" value="F:endonuclease activity"/>
    <property type="evidence" value="ECO:0007669"/>
    <property type="project" value="UniProtKB-KW"/>
</dbReference>
<reference evidence="3" key="1">
    <citation type="submission" date="2022-01" db="EMBL/GenBank/DDBJ databases">
        <title>Draft genome of Methanogenium marinum DSM 15558.</title>
        <authorList>
            <person name="Chen S.-C."/>
            <person name="You Y.-T."/>
        </authorList>
    </citation>
    <scope>NUCLEOTIDE SEQUENCE</scope>
    <source>
        <strain evidence="3">DSM 15558</strain>
    </source>
</reference>
<dbReference type="GO" id="GO:0009307">
    <property type="term" value="P:DNA restriction-modification system"/>
    <property type="evidence" value="ECO:0007669"/>
    <property type="project" value="InterPro"/>
</dbReference>
<comment type="caution">
    <text evidence="3">The sequence shown here is derived from an EMBL/GenBank/DDBJ whole genome shotgun (WGS) entry which is preliminary data.</text>
</comment>
<dbReference type="InterPro" id="IPR007560">
    <property type="entry name" value="Restrct_endonuc_IV_Mrr"/>
</dbReference>
<dbReference type="InterPro" id="IPR027417">
    <property type="entry name" value="P-loop_NTPase"/>
</dbReference>
<organism evidence="3 4">
    <name type="scientific">Methanogenium marinum</name>
    <dbReference type="NCBI Taxonomy" id="348610"/>
    <lineage>
        <taxon>Archaea</taxon>
        <taxon>Methanobacteriati</taxon>
        <taxon>Methanobacteriota</taxon>
        <taxon>Stenosarchaea group</taxon>
        <taxon>Methanomicrobia</taxon>
        <taxon>Methanomicrobiales</taxon>
        <taxon>Methanomicrobiaceae</taxon>
        <taxon>Methanogenium</taxon>
    </lineage>
</organism>
<dbReference type="SUPFAM" id="SSF52540">
    <property type="entry name" value="P-loop containing nucleoside triphosphate hydrolases"/>
    <property type="match status" value="1"/>
</dbReference>
<accession>A0A9Q4KR40</accession>
<sequence>MVDYDLECLSPQEFELLICDIFQKKLDATLETFKSGRDKGIDIRGCFKSGTTIIQCKHYFKSSASTLKSHLKKEVKKVEIISPNRYIIAASTELNPNDKSEIKGIFGSYCQNEQDIFGREDILNFLRENEDIVKKHPKLWFTSSTVLEIILNKAIYNQTDIDIENFIDFLPKMVITDEFHEVDEILKEEHVCIISGQPGIGKSTLMKGLVIKYSANGYQPIKISGDFKDAYSLLKRDKKQIFYYDDFLGSTYYTEGPGDNKEKSIESFIMAVKRSKGNTIFILTTRDYVLNQAQQKSDVAERFGHFEHIISFNDAEKKIKAQILYNHLWHSEIEDENINKIIEDKNYLKIISHRNFNPRIIESMTNLTEINRADFVDTFLSVLDNPEEIWNKVYTSSLSDYSRTILVILTILDNNTSKNSVFEYYHEYYHNETDVVKLKREFDLSLKELDGSLITLTKSVLTGDIKIGYKNPSVEDFMNKKIVESDLLLCHLCNLINGIRELEKIWNVFKNQNKVDQIERYPNFIEQYFEANKRIGNKYIDEKDTAKLDKLTIHLVSVSGQINEEKYIEYTNCLLEILLKEVEVDKFYFRRINPLLSILTENKNIFFSSWNDFVSAIKKRLLSKEFTYLSEYIQIVEFSNATGVEIQGNDWDKLISDLDIFIEGGIEIEINQEDREPRYYEYNLKYDCYDHNGSDINDLENIKEEIETIAEFFKIDIDSILGEISSVIDGYYDNCESEPDEDEYKYQNLQDQYLEEEIGIQDLFEGLREKNQ</sequence>
<dbReference type="InterPro" id="IPR011335">
    <property type="entry name" value="Restrct_endonuc-II-like"/>
</dbReference>
<dbReference type="EC" id="3.1.21.-" evidence="3"/>
<keyword evidence="3" id="KW-0540">Nuclease</keyword>
<proteinExistence type="predicted"/>
<gene>
    <name evidence="3" type="ORF">L0665_09265</name>
</gene>
<evidence type="ECO:0000259" key="1">
    <source>
        <dbReference type="Pfam" id="PF04471"/>
    </source>
</evidence>
<keyword evidence="3" id="KW-0255">Endonuclease</keyword>
<dbReference type="SUPFAM" id="SSF52980">
    <property type="entry name" value="Restriction endonuclease-like"/>
    <property type="match status" value="1"/>
</dbReference>
<dbReference type="EMBL" id="JAKELO010000002">
    <property type="protein sequence ID" value="MDE4908795.1"/>
    <property type="molecule type" value="Genomic_DNA"/>
</dbReference>
<dbReference type="Proteomes" id="UP001143747">
    <property type="component" value="Unassembled WGS sequence"/>
</dbReference>
<dbReference type="GO" id="GO:0003677">
    <property type="term" value="F:DNA binding"/>
    <property type="evidence" value="ECO:0007669"/>
    <property type="project" value="InterPro"/>
</dbReference>
<dbReference type="Pfam" id="PF04471">
    <property type="entry name" value="Mrr_cat"/>
    <property type="match status" value="1"/>
</dbReference>
<feature type="domain" description="Restriction endonuclease type IV Mrr" evidence="1">
    <location>
        <begin position="9"/>
        <end position="62"/>
    </location>
</feature>
<evidence type="ECO:0000313" key="3">
    <source>
        <dbReference type="EMBL" id="MDE4908795.1"/>
    </source>
</evidence>
<feature type="domain" description="Novel STAND NTPase 3" evidence="2">
    <location>
        <begin position="174"/>
        <end position="330"/>
    </location>
</feature>
<protein>
    <submittedName>
        <fullName evidence="3">Restriction endonuclease</fullName>
        <ecNumber evidence="3">3.1.21.-</ecNumber>
    </submittedName>
</protein>
<keyword evidence="4" id="KW-1185">Reference proteome</keyword>